<feature type="domain" description="C-type lectin" evidence="3">
    <location>
        <begin position="140"/>
        <end position="250"/>
    </location>
</feature>
<keyword evidence="2" id="KW-0732">Signal</keyword>
<proteinExistence type="predicted"/>
<dbReference type="Gene3D" id="3.10.100.10">
    <property type="entry name" value="Mannose-Binding Protein A, subunit A"/>
    <property type="match status" value="2"/>
</dbReference>
<feature type="signal peptide" evidence="2">
    <location>
        <begin position="1"/>
        <end position="21"/>
    </location>
</feature>
<dbReference type="InterPro" id="IPR016187">
    <property type="entry name" value="CTDL_fold"/>
</dbReference>
<evidence type="ECO:0000259" key="3">
    <source>
        <dbReference type="PROSITE" id="PS50041"/>
    </source>
</evidence>
<dbReference type="PROSITE" id="PS00615">
    <property type="entry name" value="C_TYPE_LECTIN_1"/>
    <property type="match status" value="1"/>
</dbReference>
<feature type="domain" description="C-type lectin" evidence="3">
    <location>
        <begin position="25"/>
        <end position="135"/>
    </location>
</feature>
<dbReference type="InterPro" id="IPR018378">
    <property type="entry name" value="C-type_lectin_CS"/>
</dbReference>
<evidence type="ECO:0000256" key="2">
    <source>
        <dbReference type="SAM" id="SignalP"/>
    </source>
</evidence>
<dbReference type="Pfam" id="PF00059">
    <property type="entry name" value="Lectin_C"/>
    <property type="match status" value="2"/>
</dbReference>
<evidence type="ECO:0000313" key="4">
    <source>
        <dbReference type="EMBL" id="KAF6720685.1"/>
    </source>
</evidence>
<comment type="caution">
    <text evidence="4">The sequence shown here is derived from an EMBL/GenBank/DDBJ whole genome shotgun (WGS) entry which is preliminary data.</text>
</comment>
<gene>
    <name evidence="4" type="ORF">FQA47_006106</name>
</gene>
<feature type="chain" id="PRO_5032553109" evidence="2">
    <location>
        <begin position="22"/>
        <end position="319"/>
    </location>
</feature>
<name>A0A834C0U1_ORYME</name>
<evidence type="ECO:0000313" key="5">
    <source>
        <dbReference type="Proteomes" id="UP000646548"/>
    </source>
</evidence>
<dbReference type="AlphaFoldDB" id="A0A834C0U1"/>
<dbReference type="SUPFAM" id="SSF56436">
    <property type="entry name" value="C-type lectin-like"/>
    <property type="match status" value="2"/>
</dbReference>
<dbReference type="InterPro" id="IPR016186">
    <property type="entry name" value="C-type_lectin-like/link_sf"/>
</dbReference>
<dbReference type="PROSITE" id="PS50041">
    <property type="entry name" value="C_TYPE_LECTIN_2"/>
    <property type="match status" value="2"/>
</dbReference>
<dbReference type="PANTHER" id="PTHR45784:SF3">
    <property type="entry name" value="C-TYPE LECTIN DOMAIN FAMILY 4 MEMBER K-LIKE-RELATED"/>
    <property type="match status" value="1"/>
</dbReference>
<dbReference type="InterPro" id="IPR001304">
    <property type="entry name" value="C-type_lectin-like"/>
</dbReference>
<dbReference type="SMART" id="SM00034">
    <property type="entry name" value="CLECT"/>
    <property type="match status" value="2"/>
</dbReference>
<keyword evidence="1" id="KW-1015">Disulfide bond</keyword>
<dbReference type="PANTHER" id="PTHR45784">
    <property type="entry name" value="C-TYPE LECTIN DOMAIN FAMILY 20 MEMBER A-RELATED"/>
    <property type="match status" value="1"/>
</dbReference>
<protein>
    <submittedName>
        <fullName evidence="4">Aggrecan core protein</fullName>
    </submittedName>
</protein>
<evidence type="ECO:0000256" key="1">
    <source>
        <dbReference type="ARBA" id="ARBA00023157"/>
    </source>
</evidence>
<dbReference type="EMBL" id="WKFB01000518">
    <property type="protein sequence ID" value="KAF6720685.1"/>
    <property type="molecule type" value="Genomic_DNA"/>
</dbReference>
<accession>A0A834C0U1</accession>
<sequence length="319" mass="36318">MEMTKTLMILTGLCCVFVCESQRHYILIQTPENWTAAQSFCRENFLDLAAFEDMEEMQRALAAAAGGWDGGEVWIGLSKGSTLRWHWSLTGKDLYGEGETDHLVWGTVTGDNCAFFKTGRLHTRSCEDKRRAVCFDGAKQGSDRYVLTTNLTTWNGARDFCRQHHTDLTSLRNDAEYQMVGEVSEGREVYVGLFRDPWEWSDQTESSLRFWRPTQTVNTAFTDNCVALLRAESGHWGDMECSIERPFLCSYAMKDLQFTKVKVRIQDSTLDPNEPRVQESLLEQMKLELKKTTSIGVRLSWRSGSDGKVFVKKSPPGNV</sequence>
<dbReference type="Proteomes" id="UP000646548">
    <property type="component" value="Unassembled WGS sequence"/>
</dbReference>
<organism evidence="4 5">
    <name type="scientific">Oryzias melastigma</name>
    <name type="common">Marine medaka</name>
    <dbReference type="NCBI Taxonomy" id="30732"/>
    <lineage>
        <taxon>Eukaryota</taxon>
        <taxon>Metazoa</taxon>
        <taxon>Chordata</taxon>
        <taxon>Craniata</taxon>
        <taxon>Vertebrata</taxon>
        <taxon>Euteleostomi</taxon>
        <taxon>Actinopterygii</taxon>
        <taxon>Neopterygii</taxon>
        <taxon>Teleostei</taxon>
        <taxon>Neoteleostei</taxon>
        <taxon>Acanthomorphata</taxon>
        <taxon>Ovalentaria</taxon>
        <taxon>Atherinomorphae</taxon>
        <taxon>Beloniformes</taxon>
        <taxon>Adrianichthyidae</taxon>
        <taxon>Oryziinae</taxon>
        <taxon>Oryzias</taxon>
    </lineage>
</organism>
<reference evidence="4" key="1">
    <citation type="journal article" name="BMC Genomics">
        <title>Long-read sequencing and de novo genome assembly of marine medaka (Oryzias melastigma).</title>
        <authorList>
            <person name="Liang P."/>
            <person name="Saqib H.S.A."/>
            <person name="Ni X."/>
            <person name="Shen Y."/>
        </authorList>
    </citation>
    <scope>NUCLEOTIDE SEQUENCE</scope>
    <source>
        <strain evidence="4">Bigg-433</strain>
    </source>
</reference>